<dbReference type="CDD" id="cd14858">
    <property type="entry name" value="TrmE_N"/>
    <property type="match status" value="1"/>
</dbReference>
<dbReference type="Pfam" id="PF12631">
    <property type="entry name" value="MnmE_helical"/>
    <property type="match status" value="1"/>
</dbReference>
<keyword evidence="9" id="KW-1185">Reference proteome</keyword>
<keyword evidence="3 6" id="KW-0819">tRNA processing</keyword>
<protein>
    <recommendedName>
        <fullName evidence="7">TrmE-type G domain-containing protein</fullName>
    </recommendedName>
</protein>
<keyword evidence="4 6" id="KW-0547">Nucleotide-binding</keyword>
<dbReference type="InterPro" id="IPR004520">
    <property type="entry name" value="GTPase_MnmE"/>
</dbReference>
<evidence type="ECO:0000256" key="4">
    <source>
        <dbReference type="ARBA" id="ARBA00022741"/>
    </source>
</evidence>
<dbReference type="Gene3D" id="1.20.120.430">
    <property type="entry name" value="tRNA modification GTPase MnmE domain 2"/>
    <property type="match status" value="1"/>
</dbReference>
<dbReference type="OrthoDB" id="188276at2759"/>
<gene>
    <name evidence="8" type="ORF">CANARDRAFT_175996</name>
</gene>
<dbReference type="PANTHER" id="PTHR42714">
    <property type="entry name" value="TRNA MODIFICATION GTPASE GTPBP3"/>
    <property type="match status" value="1"/>
</dbReference>
<evidence type="ECO:0000256" key="3">
    <source>
        <dbReference type="ARBA" id="ARBA00022694"/>
    </source>
</evidence>
<dbReference type="InterPro" id="IPR005225">
    <property type="entry name" value="Small_GTP-bd"/>
</dbReference>
<dbReference type="NCBIfam" id="TIGR00231">
    <property type="entry name" value="small_GTP"/>
    <property type="match status" value="1"/>
</dbReference>
<dbReference type="InterPro" id="IPR027417">
    <property type="entry name" value="P-loop_NTPase"/>
</dbReference>
<evidence type="ECO:0000313" key="8">
    <source>
        <dbReference type="EMBL" id="ODV85545.1"/>
    </source>
</evidence>
<dbReference type="GO" id="GO:0003924">
    <property type="term" value="F:GTPase activity"/>
    <property type="evidence" value="ECO:0007669"/>
    <property type="project" value="InterPro"/>
</dbReference>
<organism evidence="8 9">
    <name type="scientific">[Candida] arabinofermentans NRRL YB-2248</name>
    <dbReference type="NCBI Taxonomy" id="983967"/>
    <lineage>
        <taxon>Eukaryota</taxon>
        <taxon>Fungi</taxon>
        <taxon>Dikarya</taxon>
        <taxon>Ascomycota</taxon>
        <taxon>Saccharomycotina</taxon>
        <taxon>Pichiomycetes</taxon>
        <taxon>Pichiales</taxon>
        <taxon>Pichiaceae</taxon>
        <taxon>Ogataea</taxon>
        <taxon>Ogataea/Candida clade</taxon>
    </lineage>
</organism>
<dbReference type="NCBIfam" id="TIGR00450">
    <property type="entry name" value="mnmE_trmE_thdF"/>
    <property type="match status" value="1"/>
</dbReference>
<dbReference type="InterPro" id="IPR006073">
    <property type="entry name" value="GTP-bd"/>
</dbReference>
<dbReference type="Gene3D" id="3.40.50.300">
    <property type="entry name" value="P-loop containing nucleotide triphosphate hydrolases"/>
    <property type="match status" value="1"/>
</dbReference>
<dbReference type="NCBIfam" id="NF003661">
    <property type="entry name" value="PRK05291.1-3"/>
    <property type="match status" value="1"/>
</dbReference>
<dbReference type="CDD" id="cd04164">
    <property type="entry name" value="trmE"/>
    <property type="match status" value="1"/>
</dbReference>
<dbReference type="FunFam" id="3.30.1360.120:FF:000007">
    <property type="entry name" value="tRNA modification GTPase GTPBP3, mitochondrial"/>
    <property type="match status" value="1"/>
</dbReference>
<name>A0A1E4T1B8_9ASCO</name>
<keyword evidence="5 6" id="KW-0342">GTP-binding</keyword>
<feature type="domain" description="TrmE-type G" evidence="7">
    <location>
        <begin position="253"/>
        <end position="419"/>
    </location>
</feature>
<dbReference type="GO" id="GO:0030488">
    <property type="term" value="P:tRNA methylation"/>
    <property type="evidence" value="ECO:0007669"/>
    <property type="project" value="TreeGrafter"/>
</dbReference>
<dbReference type="Pfam" id="PF10396">
    <property type="entry name" value="TrmE_N"/>
    <property type="match status" value="1"/>
</dbReference>
<evidence type="ECO:0000256" key="6">
    <source>
        <dbReference type="RuleBase" id="RU003313"/>
    </source>
</evidence>
<sequence length="499" mass="55496">MRIFRLSRLVSHEYRSRTVPKSSSEIFRTPTIYALSTAPAKSAIGVIRITGAASLSIFHALTRTKSSPQPRKVTLRKLYSINSNPPLLLDEALLLYFPGPKSYTGEDLLELHLHGGNAVIKSVLEAIESLHTPSIPIRYAEPGEFSKKAFQNGRMDLTQVEGINDLIQAETETQRISSITSMKGDTKKLFTHWREEIIKNFALLTTVIDFGEDHDIEEIDHLFTQVESNIKELDLEIHKYLEKLTRSAILMNGIKITLSGPPNAGKSSLLNVIANDDKAIVSDIAGTTRDSIDIPLDIGGYKVIIGDTAGIRNSDNVIEIEGIRRAKNKFADADLNLIVIPCDNAEISDEMVELIKPAQEEKLIVLLNKSDLASEEERLQVIQRLSKQLEISSSSFIFVSCYTNEGINDLLADLTSRFKQLTWTEKEDPISISKRAQDILEKEVLYGFQEFYNFREVDDVVLAAEGLKSSIEGIGRITGEAVGIEEVLGVVFSSFCIGK</sequence>
<dbReference type="SUPFAM" id="SSF52540">
    <property type="entry name" value="P-loop containing nucleoside triphosphate hydrolases"/>
    <property type="match status" value="1"/>
</dbReference>
<reference evidence="9" key="1">
    <citation type="submission" date="2016-04" db="EMBL/GenBank/DDBJ databases">
        <title>Comparative genomics of biotechnologically important yeasts.</title>
        <authorList>
            <consortium name="DOE Joint Genome Institute"/>
            <person name="Riley R."/>
            <person name="Haridas S."/>
            <person name="Wolfe K.H."/>
            <person name="Lopes M.R."/>
            <person name="Hittinger C.T."/>
            <person name="Goker M."/>
            <person name="Salamov A."/>
            <person name="Wisecaver J."/>
            <person name="Long T.M."/>
            <person name="Aerts A.L."/>
            <person name="Barry K."/>
            <person name="Choi C."/>
            <person name="Clum A."/>
            <person name="Coughlan A.Y."/>
            <person name="Deshpande S."/>
            <person name="Douglass A.P."/>
            <person name="Hanson S.J."/>
            <person name="Klenk H.-P."/>
            <person name="Labutti K."/>
            <person name="Lapidus A."/>
            <person name="Lindquist E."/>
            <person name="Lipzen A."/>
            <person name="Meier-Kolthoff J.P."/>
            <person name="Ohm R.A."/>
            <person name="Otillar R.P."/>
            <person name="Pangilinan J."/>
            <person name="Peng Y."/>
            <person name="Rokas A."/>
            <person name="Rosa C.A."/>
            <person name="Scheuner C."/>
            <person name="Sibirny A.A."/>
            <person name="Slot J.C."/>
            <person name="Stielow J.B."/>
            <person name="Sun H."/>
            <person name="Kurtzman C.P."/>
            <person name="Blackwell M."/>
            <person name="Grigoriev I.V."/>
            <person name="Jeffries T.W."/>
        </authorList>
    </citation>
    <scope>NUCLEOTIDE SEQUENCE [LARGE SCALE GENOMIC DNA]</scope>
    <source>
        <strain evidence="9">NRRL YB-2248</strain>
    </source>
</reference>
<dbReference type="InterPro" id="IPR027368">
    <property type="entry name" value="MnmE_dom2"/>
</dbReference>
<dbReference type="AlphaFoldDB" id="A0A1E4T1B8"/>
<dbReference type="Gene3D" id="3.30.1360.120">
    <property type="entry name" value="Probable tRNA modification gtpase trme, domain 1"/>
    <property type="match status" value="1"/>
</dbReference>
<dbReference type="Proteomes" id="UP000094801">
    <property type="component" value="Unassembled WGS sequence"/>
</dbReference>
<proteinExistence type="inferred from homology"/>
<comment type="similarity">
    <text evidence="2 6">Belongs to the TRAFAC class TrmE-Era-EngA-EngB-Septin-like GTPase superfamily. TrmE GTPase family.</text>
</comment>
<evidence type="ECO:0000259" key="7">
    <source>
        <dbReference type="PROSITE" id="PS51709"/>
    </source>
</evidence>
<dbReference type="HAMAP" id="MF_00379">
    <property type="entry name" value="GTPase_MnmE"/>
    <property type="match status" value="1"/>
</dbReference>
<dbReference type="STRING" id="983967.A0A1E4T1B8"/>
<accession>A0A1E4T1B8</accession>
<comment type="subcellular location">
    <subcellularLocation>
        <location evidence="1">Mitochondrion</location>
    </subcellularLocation>
</comment>
<dbReference type="GO" id="GO:0002098">
    <property type="term" value="P:tRNA wobble uridine modification"/>
    <property type="evidence" value="ECO:0007669"/>
    <property type="project" value="TreeGrafter"/>
</dbReference>
<dbReference type="GO" id="GO:0005739">
    <property type="term" value="C:mitochondrion"/>
    <property type="evidence" value="ECO:0007669"/>
    <property type="project" value="UniProtKB-SubCell"/>
</dbReference>
<evidence type="ECO:0000256" key="2">
    <source>
        <dbReference type="ARBA" id="ARBA00011043"/>
    </source>
</evidence>
<dbReference type="InterPro" id="IPR027266">
    <property type="entry name" value="TrmE/GcvT-like"/>
</dbReference>
<dbReference type="EMBL" id="KV453852">
    <property type="protein sequence ID" value="ODV85545.1"/>
    <property type="molecule type" value="Genomic_DNA"/>
</dbReference>
<dbReference type="PROSITE" id="PS51709">
    <property type="entry name" value="G_TRME"/>
    <property type="match status" value="1"/>
</dbReference>
<dbReference type="GO" id="GO:0005525">
    <property type="term" value="F:GTP binding"/>
    <property type="evidence" value="ECO:0007669"/>
    <property type="project" value="UniProtKB-KW"/>
</dbReference>
<dbReference type="InterPro" id="IPR018948">
    <property type="entry name" value="GTP-bd_TrmE_N"/>
</dbReference>
<evidence type="ECO:0000313" key="9">
    <source>
        <dbReference type="Proteomes" id="UP000094801"/>
    </source>
</evidence>
<evidence type="ECO:0000256" key="5">
    <source>
        <dbReference type="ARBA" id="ARBA00023134"/>
    </source>
</evidence>
<evidence type="ECO:0000256" key="1">
    <source>
        <dbReference type="ARBA" id="ARBA00004173"/>
    </source>
</evidence>
<dbReference type="InterPro" id="IPR031168">
    <property type="entry name" value="G_TrmE"/>
</dbReference>
<dbReference type="Pfam" id="PF01926">
    <property type="entry name" value="MMR_HSR1"/>
    <property type="match status" value="1"/>
</dbReference>
<dbReference type="PANTHER" id="PTHR42714:SF2">
    <property type="entry name" value="TRNA MODIFICATION GTPASE GTPBP3, MITOCHONDRIAL"/>
    <property type="match status" value="1"/>
</dbReference>
<dbReference type="InterPro" id="IPR025867">
    <property type="entry name" value="MnmE_helical"/>
</dbReference>